<evidence type="ECO:0000313" key="2">
    <source>
        <dbReference type="Proteomes" id="UP000307440"/>
    </source>
</evidence>
<reference evidence="1 2" key="1">
    <citation type="journal article" date="2019" name="Nat. Ecol. Evol.">
        <title>Megaphylogeny resolves global patterns of mushroom evolution.</title>
        <authorList>
            <person name="Varga T."/>
            <person name="Krizsan K."/>
            <person name="Foldi C."/>
            <person name="Dima B."/>
            <person name="Sanchez-Garcia M."/>
            <person name="Sanchez-Ramirez S."/>
            <person name="Szollosi G.J."/>
            <person name="Szarkandi J.G."/>
            <person name="Papp V."/>
            <person name="Albert L."/>
            <person name="Andreopoulos W."/>
            <person name="Angelini C."/>
            <person name="Antonin V."/>
            <person name="Barry K.W."/>
            <person name="Bougher N.L."/>
            <person name="Buchanan P."/>
            <person name="Buyck B."/>
            <person name="Bense V."/>
            <person name="Catcheside P."/>
            <person name="Chovatia M."/>
            <person name="Cooper J."/>
            <person name="Damon W."/>
            <person name="Desjardin D."/>
            <person name="Finy P."/>
            <person name="Geml J."/>
            <person name="Haridas S."/>
            <person name="Hughes K."/>
            <person name="Justo A."/>
            <person name="Karasinski D."/>
            <person name="Kautmanova I."/>
            <person name="Kiss B."/>
            <person name="Kocsube S."/>
            <person name="Kotiranta H."/>
            <person name="LaButti K.M."/>
            <person name="Lechner B.E."/>
            <person name="Liimatainen K."/>
            <person name="Lipzen A."/>
            <person name="Lukacs Z."/>
            <person name="Mihaltcheva S."/>
            <person name="Morgado L.N."/>
            <person name="Niskanen T."/>
            <person name="Noordeloos M.E."/>
            <person name="Ohm R.A."/>
            <person name="Ortiz-Santana B."/>
            <person name="Ovrebo C."/>
            <person name="Racz N."/>
            <person name="Riley R."/>
            <person name="Savchenko A."/>
            <person name="Shiryaev A."/>
            <person name="Soop K."/>
            <person name="Spirin V."/>
            <person name="Szebenyi C."/>
            <person name="Tomsovsky M."/>
            <person name="Tulloss R.E."/>
            <person name="Uehling J."/>
            <person name="Grigoriev I.V."/>
            <person name="Vagvolgyi C."/>
            <person name="Papp T."/>
            <person name="Martin F.M."/>
            <person name="Miettinen O."/>
            <person name="Hibbett D.S."/>
            <person name="Nagy L.G."/>
        </authorList>
    </citation>
    <scope>NUCLEOTIDE SEQUENCE [LARGE SCALE GENOMIC DNA]</scope>
    <source>
        <strain evidence="1 2">CBS 121175</strain>
    </source>
</reference>
<protein>
    <submittedName>
        <fullName evidence="1">Uncharacterized protein</fullName>
    </submittedName>
</protein>
<dbReference type="SUPFAM" id="SSF56672">
    <property type="entry name" value="DNA/RNA polymerases"/>
    <property type="match status" value="1"/>
</dbReference>
<gene>
    <name evidence="1" type="ORF">FA15DRAFT_602796</name>
</gene>
<name>A0A5C3KF93_COPMA</name>
<dbReference type="EMBL" id="ML210382">
    <property type="protein sequence ID" value="TFK18711.1"/>
    <property type="molecule type" value="Genomic_DNA"/>
</dbReference>
<organism evidence="1 2">
    <name type="scientific">Coprinopsis marcescibilis</name>
    <name type="common">Agaric fungus</name>
    <name type="synonym">Psathyrella marcescibilis</name>
    <dbReference type="NCBI Taxonomy" id="230819"/>
    <lineage>
        <taxon>Eukaryota</taxon>
        <taxon>Fungi</taxon>
        <taxon>Dikarya</taxon>
        <taxon>Basidiomycota</taxon>
        <taxon>Agaricomycotina</taxon>
        <taxon>Agaricomycetes</taxon>
        <taxon>Agaricomycetidae</taxon>
        <taxon>Agaricales</taxon>
        <taxon>Agaricineae</taxon>
        <taxon>Psathyrellaceae</taxon>
        <taxon>Coprinopsis</taxon>
    </lineage>
</organism>
<feature type="non-terminal residue" evidence="1">
    <location>
        <position position="103"/>
    </location>
</feature>
<evidence type="ECO:0000313" key="1">
    <source>
        <dbReference type="EMBL" id="TFK18711.1"/>
    </source>
</evidence>
<dbReference type="AlphaFoldDB" id="A0A5C3KF93"/>
<proteinExistence type="predicted"/>
<dbReference type="InterPro" id="IPR043502">
    <property type="entry name" value="DNA/RNA_pol_sf"/>
</dbReference>
<dbReference type="Proteomes" id="UP000307440">
    <property type="component" value="Unassembled WGS sequence"/>
</dbReference>
<accession>A0A5C3KF93</accession>
<keyword evidence="2" id="KW-1185">Reference proteome</keyword>
<sequence>MPFVDDVPVKGPPTQYETDNRVYKSIPENPSIRHFVWEHLHDVTCVVTRIINAGGTFSGPKACLCVPEAVIIGHLCTYEGRQPDKSRVRKILDWPTPKNVTGV</sequence>
<dbReference type="STRING" id="230819.A0A5C3KF93"/>
<dbReference type="OrthoDB" id="3186349at2759"/>